<proteinExistence type="inferred from homology"/>
<dbReference type="EMBL" id="BMVW01000013">
    <property type="protein sequence ID" value="GGZ28460.1"/>
    <property type="molecule type" value="Genomic_DNA"/>
</dbReference>
<accession>A0A918PZU2</accession>
<dbReference type="PANTHER" id="PTHR35807:SF1">
    <property type="entry name" value="TRANSCRIPTIONAL REGULATOR REDD"/>
    <property type="match status" value="1"/>
</dbReference>
<dbReference type="SMART" id="SM00862">
    <property type="entry name" value="Trans_reg_C"/>
    <property type="match status" value="1"/>
</dbReference>
<dbReference type="GO" id="GO:0006355">
    <property type="term" value="P:regulation of DNA-templated transcription"/>
    <property type="evidence" value="ECO:0007669"/>
    <property type="project" value="InterPro"/>
</dbReference>
<evidence type="ECO:0000256" key="4">
    <source>
        <dbReference type="ARBA" id="ARBA00023125"/>
    </source>
</evidence>
<dbReference type="PANTHER" id="PTHR35807">
    <property type="entry name" value="TRANSCRIPTIONAL REGULATOR REDD-RELATED"/>
    <property type="match status" value="1"/>
</dbReference>
<dbReference type="InterPro" id="IPR001867">
    <property type="entry name" value="OmpR/PhoB-type_DNA-bd"/>
</dbReference>
<dbReference type="PROSITE" id="PS51755">
    <property type="entry name" value="OMPR_PHOB"/>
    <property type="match status" value="1"/>
</dbReference>
<comment type="caution">
    <text evidence="8">The sequence shown here is derived from an EMBL/GenBank/DDBJ whole genome shotgun (WGS) entry which is preliminary data.</text>
</comment>
<evidence type="ECO:0000256" key="1">
    <source>
        <dbReference type="ARBA" id="ARBA00005820"/>
    </source>
</evidence>
<feature type="DNA-binding region" description="OmpR/PhoB-type" evidence="6">
    <location>
        <begin position="1"/>
        <end position="86"/>
    </location>
</feature>
<dbReference type="SMART" id="SM01043">
    <property type="entry name" value="BTAD"/>
    <property type="match status" value="1"/>
</dbReference>
<dbReference type="InterPro" id="IPR051677">
    <property type="entry name" value="AfsR-DnrI-RedD_regulator"/>
</dbReference>
<gene>
    <name evidence="8" type="ORF">GCM10010365_56090</name>
</gene>
<evidence type="ECO:0000256" key="2">
    <source>
        <dbReference type="ARBA" id="ARBA00023012"/>
    </source>
</evidence>
<evidence type="ECO:0000313" key="9">
    <source>
        <dbReference type="Proteomes" id="UP000622166"/>
    </source>
</evidence>
<dbReference type="InterPro" id="IPR036388">
    <property type="entry name" value="WH-like_DNA-bd_sf"/>
</dbReference>
<evidence type="ECO:0000259" key="7">
    <source>
        <dbReference type="PROSITE" id="PS51755"/>
    </source>
</evidence>
<keyword evidence="3" id="KW-0805">Transcription regulation</keyword>
<dbReference type="Gene3D" id="1.25.40.10">
    <property type="entry name" value="Tetratricopeptide repeat domain"/>
    <property type="match status" value="1"/>
</dbReference>
<dbReference type="Pfam" id="PF03704">
    <property type="entry name" value="BTAD"/>
    <property type="match status" value="1"/>
</dbReference>
<dbReference type="SUPFAM" id="SSF46894">
    <property type="entry name" value="C-terminal effector domain of the bipartite response regulators"/>
    <property type="match status" value="1"/>
</dbReference>
<dbReference type="Pfam" id="PF00486">
    <property type="entry name" value="Trans_reg_C"/>
    <property type="match status" value="1"/>
</dbReference>
<organism evidence="8 9">
    <name type="scientific">Streptomyces poonensis</name>
    <dbReference type="NCBI Taxonomy" id="68255"/>
    <lineage>
        <taxon>Bacteria</taxon>
        <taxon>Bacillati</taxon>
        <taxon>Actinomycetota</taxon>
        <taxon>Actinomycetes</taxon>
        <taxon>Kitasatosporales</taxon>
        <taxon>Streptomycetaceae</taxon>
        <taxon>Streptomyces</taxon>
    </lineage>
</organism>
<evidence type="ECO:0000256" key="3">
    <source>
        <dbReference type="ARBA" id="ARBA00023015"/>
    </source>
</evidence>
<evidence type="ECO:0000313" key="8">
    <source>
        <dbReference type="EMBL" id="GGZ28460.1"/>
    </source>
</evidence>
<sequence length="266" mass="28972">MVSPVGSATVSGGLQRVLLQTLLASEGKAVSGETLMAELWGEAPPEGAANALQAHASRIRKKIRQLEPPRAHSRVVCLPHGYQLRMDGAELDATVFVGYAARAERMRAEAPAEAVGLLRRALGLWRGAVYGGSPGGPLCKAAATRYEEHRLQALELLFDSELLLGRHTAVLAELREAHMNDPLRERFCEQLMIALYRSGRQAEALGVYRQTWRRLNEQLGVDPSPFLRRLEHGILIQDAALDRGPVPAAHVVAGGVPALRPLPTRK</sequence>
<evidence type="ECO:0000256" key="6">
    <source>
        <dbReference type="PROSITE-ProRule" id="PRU01091"/>
    </source>
</evidence>
<reference evidence="8" key="2">
    <citation type="submission" date="2020-09" db="EMBL/GenBank/DDBJ databases">
        <authorList>
            <person name="Sun Q."/>
            <person name="Ohkuma M."/>
        </authorList>
    </citation>
    <scope>NUCLEOTIDE SEQUENCE</scope>
    <source>
        <strain evidence="8">JCM 4815</strain>
    </source>
</reference>
<name>A0A918PZU2_9ACTN</name>
<dbReference type="InterPro" id="IPR005158">
    <property type="entry name" value="BTAD"/>
</dbReference>
<comment type="similarity">
    <text evidence="1">Belongs to the AfsR/DnrI/RedD regulatory family.</text>
</comment>
<reference evidence="8" key="1">
    <citation type="journal article" date="2014" name="Int. J. Syst. Evol. Microbiol.">
        <title>Complete genome sequence of Corynebacterium casei LMG S-19264T (=DSM 44701T), isolated from a smear-ripened cheese.</title>
        <authorList>
            <consortium name="US DOE Joint Genome Institute (JGI-PGF)"/>
            <person name="Walter F."/>
            <person name="Albersmeier A."/>
            <person name="Kalinowski J."/>
            <person name="Ruckert C."/>
        </authorList>
    </citation>
    <scope>NUCLEOTIDE SEQUENCE</scope>
    <source>
        <strain evidence="8">JCM 4815</strain>
    </source>
</reference>
<keyword evidence="2" id="KW-0902">Two-component regulatory system</keyword>
<dbReference type="GO" id="GO:0003677">
    <property type="term" value="F:DNA binding"/>
    <property type="evidence" value="ECO:0007669"/>
    <property type="project" value="UniProtKB-UniRule"/>
</dbReference>
<dbReference type="CDD" id="cd15831">
    <property type="entry name" value="BTAD"/>
    <property type="match status" value="1"/>
</dbReference>
<keyword evidence="9" id="KW-1185">Reference proteome</keyword>
<keyword evidence="4 6" id="KW-0238">DNA-binding</keyword>
<dbReference type="GO" id="GO:0000160">
    <property type="term" value="P:phosphorelay signal transduction system"/>
    <property type="evidence" value="ECO:0007669"/>
    <property type="project" value="UniProtKB-KW"/>
</dbReference>
<dbReference type="SUPFAM" id="SSF48452">
    <property type="entry name" value="TPR-like"/>
    <property type="match status" value="1"/>
</dbReference>
<dbReference type="AlphaFoldDB" id="A0A918PZU2"/>
<dbReference type="InterPro" id="IPR016032">
    <property type="entry name" value="Sig_transdc_resp-reg_C-effctor"/>
</dbReference>
<feature type="domain" description="OmpR/PhoB-type" evidence="7">
    <location>
        <begin position="1"/>
        <end position="86"/>
    </location>
</feature>
<keyword evidence="5" id="KW-0804">Transcription</keyword>
<dbReference type="Gene3D" id="1.10.10.10">
    <property type="entry name" value="Winged helix-like DNA-binding domain superfamily/Winged helix DNA-binding domain"/>
    <property type="match status" value="1"/>
</dbReference>
<protein>
    <recommendedName>
        <fullName evidence="7">OmpR/PhoB-type domain-containing protein</fullName>
    </recommendedName>
</protein>
<dbReference type="Proteomes" id="UP000622166">
    <property type="component" value="Unassembled WGS sequence"/>
</dbReference>
<evidence type="ECO:0000256" key="5">
    <source>
        <dbReference type="ARBA" id="ARBA00023163"/>
    </source>
</evidence>
<dbReference type="InterPro" id="IPR011990">
    <property type="entry name" value="TPR-like_helical_dom_sf"/>
</dbReference>